<dbReference type="InterPro" id="IPR011765">
    <property type="entry name" value="Pept_M16_N"/>
</dbReference>
<protein>
    <recommendedName>
        <fullName evidence="7">Peptidase M16 N-terminal domain-containing protein</fullName>
    </recommendedName>
</protein>
<dbReference type="STRING" id="48269.A0A183N2X1"/>
<evidence type="ECO:0000256" key="3">
    <source>
        <dbReference type="ARBA" id="ARBA00022723"/>
    </source>
</evidence>
<dbReference type="AlphaFoldDB" id="A0A183N2X1"/>
<dbReference type="PROSITE" id="PS00143">
    <property type="entry name" value="INSULINASE"/>
    <property type="match status" value="1"/>
</dbReference>
<dbReference type="EMBL" id="UZAI01019274">
    <property type="protein sequence ID" value="VDP44093.1"/>
    <property type="molecule type" value="Genomic_DNA"/>
</dbReference>
<feature type="domain" description="Peptidase M16 N-terminal" evidence="7">
    <location>
        <begin position="4"/>
        <end position="115"/>
    </location>
</feature>
<evidence type="ECO:0000313" key="8">
    <source>
        <dbReference type="EMBL" id="VDP44093.1"/>
    </source>
</evidence>
<evidence type="ECO:0000256" key="1">
    <source>
        <dbReference type="ARBA" id="ARBA00007261"/>
    </source>
</evidence>
<evidence type="ECO:0000256" key="4">
    <source>
        <dbReference type="ARBA" id="ARBA00022801"/>
    </source>
</evidence>
<dbReference type="Pfam" id="PF00675">
    <property type="entry name" value="Peptidase_M16"/>
    <property type="match status" value="1"/>
</dbReference>
<keyword evidence="3" id="KW-0479">Metal-binding</keyword>
<dbReference type="PANTHER" id="PTHR43690:SF18">
    <property type="entry name" value="INSULIN-DEGRADING ENZYME-RELATED"/>
    <property type="match status" value="1"/>
</dbReference>
<organism evidence="8 9">
    <name type="scientific">Schistosoma margrebowiei</name>
    <dbReference type="NCBI Taxonomy" id="48269"/>
    <lineage>
        <taxon>Eukaryota</taxon>
        <taxon>Metazoa</taxon>
        <taxon>Spiralia</taxon>
        <taxon>Lophotrochozoa</taxon>
        <taxon>Platyhelminthes</taxon>
        <taxon>Trematoda</taxon>
        <taxon>Digenea</taxon>
        <taxon>Strigeidida</taxon>
        <taxon>Schistosomatoidea</taxon>
        <taxon>Schistosomatidae</taxon>
        <taxon>Schistosoma</taxon>
    </lineage>
</organism>
<gene>
    <name evidence="8" type="ORF">SMRZ_LOCUS22646</name>
</gene>
<comment type="similarity">
    <text evidence="1">Belongs to the peptidase M16 family.</text>
</comment>
<reference evidence="8 9" key="1">
    <citation type="submission" date="2018-11" db="EMBL/GenBank/DDBJ databases">
        <authorList>
            <consortium name="Pathogen Informatics"/>
        </authorList>
    </citation>
    <scope>NUCLEOTIDE SEQUENCE [LARGE SCALE GENOMIC DNA]</scope>
    <source>
        <strain evidence="8 9">Zambia</strain>
    </source>
</reference>
<dbReference type="SUPFAM" id="SSF63411">
    <property type="entry name" value="LuxS/MPP-like metallohydrolase"/>
    <property type="match status" value="1"/>
</dbReference>
<keyword evidence="2" id="KW-0645">Protease</keyword>
<dbReference type="InterPro" id="IPR001431">
    <property type="entry name" value="Pept_M16_Zn_BS"/>
</dbReference>
<dbReference type="PANTHER" id="PTHR43690">
    <property type="entry name" value="NARDILYSIN"/>
    <property type="match status" value="1"/>
</dbReference>
<keyword evidence="4" id="KW-0378">Hydrolase</keyword>
<accession>A0A183N2X1</accession>
<evidence type="ECO:0000313" key="9">
    <source>
        <dbReference type="Proteomes" id="UP000277204"/>
    </source>
</evidence>
<keyword evidence="6" id="KW-0482">Metalloprotease</keyword>
<dbReference type="GO" id="GO:0004222">
    <property type="term" value="F:metalloendopeptidase activity"/>
    <property type="evidence" value="ECO:0007669"/>
    <property type="project" value="InterPro"/>
</dbReference>
<dbReference type="Gene3D" id="3.30.830.10">
    <property type="entry name" value="Metalloenzyme, LuxS/M16 peptidase-like"/>
    <property type="match status" value="1"/>
</dbReference>
<evidence type="ECO:0000259" key="7">
    <source>
        <dbReference type="Pfam" id="PF00675"/>
    </source>
</evidence>
<dbReference type="GO" id="GO:0006508">
    <property type="term" value="P:proteolysis"/>
    <property type="evidence" value="ECO:0007669"/>
    <property type="project" value="UniProtKB-KW"/>
</dbReference>
<evidence type="ECO:0000256" key="2">
    <source>
        <dbReference type="ARBA" id="ARBA00022670"/>
    </source>
</evidence>
<dbReference type="InterPro" id="IPR050626">
    <property type="entry name" value="Peptidase_M16"/>
</dbReference>
<keyword evidence="5" id="KW-0862">Zinc</keyword>
<keyword evidence="9" id="KW-1185">Reference proteome</keyword>
<dbReference type="InterPro" id="IPR011249">
    <property type="entry name" value="Metalloenz_LuxS/M16"/>
</dbReference>
<proteinExistence type="inferred from homology"/>
<evidence type="ECO:0000256" key="5">
    <source>
        <dbReference type="ARBA" id="ARBA00022833"/>
    </source>
</evidence>
<dbReference type="GO" id="GO:0046872">
    <property type="term" value="F:metal ion binding"/>
    <property type="evidence" value="ECO:0007669"/>
    <property type="project" value="UniProtKB-KW"/>
</dbReference>
<evidence type="ECO:0000256" key="6">
    <source>
        <dbReference type="ARBA" id="ARBA00023049"/>
    </source>
</evidence>
<dbReference type="Proteomes" id="UP000277204">
    <property type="component" value="Unassembled WGS sequence"/>
</dbReference>
<sequence length="438" mass="50045">MISSKSAAALCIKVGSFSDPVEAQGLSHFLEHMVFMGSLKYPTENDFDAYLSQRGGTNNAWTGNEYTLFHFDVKRKHFASCLDKFANFFISPLLSKDSTDREINAVNSEFELAYTKDSSRLHYLIGHLSRKDSPYKLFGYGNCKSLREIPEQNGTDIYSLLNKHRKNFYSSDRMTLAVQSKLFHLEEYSATFGCFCIPYFISSMCVDIVGYRKQRHKCSGNHIVTEEESGNSINKKYLILTKKVDEDYTTYAGRVNLRIERFKLNVLSSDQFNYLLLTSGLNSPVDADFLMRLLSRMELDNEMTLKTVTVERQQIMQYEARSVDGVEQAHSTRPKVKNTGDFIGLSLETVAEITLQRTDTTHDLSSESREAWHKSMTSLTSELSHVDHLDDLEVLVRKIFSDIPRIGLPVTNFQCVEPFDVNSFAKLYKGEYKTISLN</sequence>
<name>A0A183N2X1_9TREM</name>